<reference evidence="2" key="1">
    <citation type="submission" date="2015-03" db="EMBL/GenBank/DDBJ databases">
        <authorList>
            <consortium name="Pathogen Informatics"/>
        </authorList>
    </citation>
    <scope>NUCLEOTIDE SEQUENCE [LARGE SCALE GENOMIC DNA]</scope>
    <source>
        <strain evidence="2">NCTC11134</strain>
        <plasmid evidence="2">2</plasmid>
    </source>
</reference>
<dbReference type="EMBL" id="LN868939">
    <property type="protein sequence ID" value="CRY84285.1"/>
    <property type="molecule type" value="Genomic_DNA"/>
</dbReference>
<dbReference type="RefSeq" id="WP_139337606.1">
    <property type="nucleotide sequence ID" value="NZ_CP031418.1"/>
</dbReference>
<geneLocation type="plasmid" evidence="1">
    <name>2</name>
</geneLocation>
<sequence length="75" mass="8473">MNSESVTPPPSSPATSRDEYRITYLDPGTGEEYVLLSDSALWREKRNGLRKAGFAVVVEKRRVQYGVWQIVGDDQ</sequence>
<keyword evidence="1" id="KW-0614">Plasmid</keyword>
<protein>
    <submittedName>
        <fullName evidence="1">Uncharacterized protein</fullName>
    </submittedName>
</protein>
<dbReference type="Proteomes" id="UP000057820">
    <property type="component" value="Plasmid 2"/>
</dbReference>
<evidence type="ECO:0000313" key="1">
    <source>
        <dbReference type="EMBL" id="CRY84285.1"/>
    </source>
</evidence>
<accession>A0A0H5P8V4</accession>
<gene>
    <name evidence="1" type="ORF">ERS450000_05953</name>
</gene>
<proteinExistence type="predicted"/>
<name>A0A0H5P8V4_NOCFR</name>
<evidence type="ECO:0000313" key="2">
    <source>
        <dbReference type="Proteomes" id="UP000057820"/>
    </source>
</evidence>
<dbReference type="KEGG" id="nfr:ERS450000_05953"/>
<dbReference type="AlphaFoldDB" id="A0A0H5P8V4"/>
<organism evidence="1 2">
    <name type="scientific">Nocardia farcinica</name>
    <dbReference type="NCBI Taxonomy" id="37329"/>
    <lineage>
        <taxon>Bacteria</taxon>
        <taxon>Bacillati</taxon>
        <taxon>Actinomycetota</taxon>
        <taxon>Actinomycetes</taxon>
        <taxon>Mycobacteriales</taxon>
        <taxon>Nocardiaceae</taxon>
        <taxon>Nocardia</taxon>
    </lineage>
</organism>